<sequence>MVSELSAPDSERLSIRLNPKNYMLWEFQFRVRVEGKGLARVLDGTDPRPDSTATAEHITHWNMNDARVRSWILDSVDPNICLSLHMHKTAQDMWKQLAATYSTASAARQFEVQIALDKLEQGDRDITAYLTAAQELWTEEDLLTLSLRPAATSVVLIEERKHARLLHFPMRLRPEFEPIRSAIIHRGALSMDGVVGDLIREETRLRTQAKLDLRPGDSESPLVAAAGDDAAFAVGRPQFHRRIPIAELHCHHCKEKGHLQKYCRKRNLCVYCKKGGHIILDCRLFVKHHGKHAEMSDNPQEQPRSDTRRTDRPAYSAQLAEGSGAGFSAAKIEELVNAALQKSLPTAINSAFAAMQVTGKKPSPWLLDSACYNHMTQNSDVLTSIQLVRHMNLRVANGEHLAVQGMGCVKQPRINLPNTLHVPNLVPNLVYVGQLTDHGCSVTFAPSGCVVQDLKTGRQIGRGSKQGWLFQLEELISPSSSSSSPVSDNSRHVSSPLVSSFSSLPSESNNVWDLWHSRLGHPNSGRLLQMFRQSLLGKHNVSMLSKHNCTSCVEAKTISISSPSSSTVISEPFHIIHSDLWGPSFVLSRHGFRYFALFVDHATRFTWVYFLRLKSDLKAIAEEFLKMVQTQFNKPVKILRSDPGGEFSSNPLLALYRSLSTLCQKSCPGVSQQNGLVERKNRHVLDLTRALLIESQVPSRFWPEAVATAVRLINYQITPVLQNVSPFFALYSRHPDYSRLRVFGCLCFVLMPRKERTKLTPKTARCAFLGYSDIHKGYICYYPVLQHVRIAATVVFFENFRFFPSVESENHLFNPMSQLPSFDDDDTENDDGLPPPEEPPSPLPNMPPTPPGTTPASSSSLHLDSPDTSSSSTSHASMSHSSTATSAASAADGGSPPPSPPHDNPRLSLRVNKGQPPPRFNEYFAYGIDALVVPTSYKQAEGNPLWEAAMQTEIDAVHANKTWTVVDGPPPEVPVIGCRWLYALKMTPQGEIERHRARIVAQGYSQEQGIDFDENFAPVAKMATVRTLLVVASVRRWPLFQFDVKNAFLHGDLKEVVYLEKPPGYNVGSPGQVCLLHRSLYGLKQAPRAWFEKFQTTVQKLGMRQSLSDPSLFTQTTAAGIVVLLLYVDDMVVTGDDTHEITALKRGLQEAFHLKDLGNLSYFLGLEISRNDQGIHIGQRKYIGDLLSEHHFDDCQPVSTPMELNLKLRRDSGSSLPEGDSSCYRSLVGSLIYLAATRPDISYVVQMVSQFMAVPHRDHLAAAHRILRYLKGT</sequence>
<dbReference type="InterPro" id="IPR057670">
    <property type="entry name" value="SH3_retrovirus"/>
</dbReference>
<dbReference type="Pfam" id="PF13976">
    <property type="entry name" value="gag_pre-integrs"/>
    <property type="match status" value="1"/>
</dbReference>
<dbReference type="AlphaFoldDB" id="A0AAV2CIM5"/>
<feature type="compositionally biased region" description="Pro residues" evidence="5">
    <location>
        <begin position="833"/>
        <end position="853"/>
    </location>
</feature>
<dbReference type="GO" id="GO:0004190">
    <property type="term" value="F:aspartic-type endopeptidase activity"/>
    <property type="evidence" value="ECO:0007669"/>
    <property type="project" value="UniProtKB-KW"/>
</dbReference>
<dbReference type="Pfam" id="PF22936">
    <property type="entry name" value="Pol_BBD"/>
    <property type="match status" value="1"/>
</dbReference>
<evidence type="ECO:0000259" key="6">
    <source>
        <dbReference type="PROSITE" id="PS50994"/>
    </source>
</evidence>
<gene>
    <name evidence="7" type="ORF">LTRI10_LOCUS4118</name>
</gene>
<keyword evidence="8" id="KW-1185">Reference proteome</keyword>
<evidence type="ECO:0000313" key="7">
    <source>
        <dbReference type="EMBL" id="CAL1356412.1"/>
    </source>
</evidence>
<evidence type="ECO:0000256" key="4">
    <source>
        <dbReference type="ARBA" id="ARBA00022801"/>
    </source>
</evidence>
<evidence type="ECO:0000256" key="2">
    <source>
        <dbReference type="ARBA" id="ARBA00022723"/>
    </source>
</evidence>
<dbReference type="GO" id="GO:0008270">
    <property type="term" value="F:zinc ion binding"/>
    <property type="evidence" value="ECO:0007669"/>
    <property type="project" value="InterPro"/>
</dbReference>
<dbReference type="PANTHER" id="PTHR42648">
    <property type="entry name" value="TRANSPOSASE, PUTATIVE-RELATED"/>
    <property type="match status" value="1"/>
</dbReference>
<evidence type="ECO:0000313" key="8">
    <source>
        <dbReference type="Proteomes" id="UP001497516"/>
    </source>
</evidence>
<reference evidence="7 8" key="1">
    <citation type="submission" date="2024-04" db="EMBL/GenBank/DDBJ databases">
        <authorList>
            <person name="Fracassetti M."/>
        </authorList>
    </citation>
    <scope>NUCLEOTIDE SEQUENCE [LARGE SCALE GENOMIC DNA]</scope>
</reference>
<dbReference type="InterPro" id="IPR039537">
    <property type="entry name" value="Retrotran_Ty1/copia-like"/>
</dbReference>
<dbReference type="InterPro" id="IPR036397">
    <property type="entry name" value="RNaseH_sf"/>
</dbReference>
<dbReference type="Pfam" id="PF14223">
    <property type="entry name" value="Retrotran_gag_2"/>
    <property type="match status" value="1"/>
</dbReference>
<name>A0AAV2CIM5_9ROSI</name>
<dbReference type="InterPro" id="IPR036875">
    <property type="entry name" value="Znf_CCHC_sf"/>
</dbReference>
<dbReference type="PANTHER" id="PTHR42648:SF22">
    <property type="entry name" value="REVERSE TRANSCRIPTASE TY1_COPIA-TYPE DOMAIN-CONTAINING PROTEIN"/>
    <property type="match status" value="1"/>
</dbReference>
<keyword evidence="4" id="KW-0378">Hydrolase</keyword>
<feature type="region of interest" description="Disordered" evidence="5">
    <location>
        <begin position="814"/>
        <end position="915"/>
    </location>
</feature>
<dbReference type="InterPro" id="IPR054722">
    <property type="entry name" value="PolX-like_BBD"/>
</dbReference>
<feature type="compositionally biased region" description="Low complexity" evidence="5">
    <location>
        <begin position="854"/>
        <end position="894"/>
    </location>
</feature>
<dbReference type="Pfam" id="PF25597">
    <property type="entry name" value="SH3_retrovirus"/>
    <property type="match status" value="1"/>
</dbReference>
<evidence type="ECO:0000256" key="5">
    <source>
        <dbReference type="SAM" id="MobiDB-lite"/>
    </source>
</evidence>
<dbReference type="EMBL" id="OZ034813">
    <property type="protein sequence ID" value="CAL1356412.1"/>
    <property type="molecule type" value="Genomic_DNA"/>
</dbReference>
<keyword evidence="3" id="KW-0064">Aspartyl protease</keyword>
<feature type="compositionally biased region" description="Basic and acidic residues" evidence="5">
    <location>
        <begin position="303"/>
        <end position="312"/>
    </location>
</feature>
<dbReference type="InterPro" id="IPR001584">
    <property type="entry name" value="Integrase_cat-core"/>
</dbReference>
<dbReference type="PROSITE" id="PS50994">
    <property type="entry name" value="INTEGRASE"/>
    <property type="match status" value="1"/>
</dbReference>
<protein>
    <recommendedName>
        <fullName evidence="6">Integrase catalytic domain-containing protein</fullName>
    </recommendedName>
</protein>
<evidence type="ECO:0000256" key="3">
    <source>
        <dbReference type="ARBA" id="ARBA00022750"/>
    </source>
</evidence>
<dbReference type="SMART" id="SM00343">
    <property type="entry name" value="ZnF_C2HC"/>
    <property type="match status" value="2"/>
</dbReference>
<dbReference type="GO" id="GO:0003676">
    <property type="term" value="F:nucleic acid binding"/>
    <property type="evidence" value="ECO:0007669"/>
    <property type="project" value="InterPro"/>
</dbReference>
<proteinExistence type="predicted"/>
<dbReference type="InterPro" id="IPR012337">
    <property type="entry name" value="RNaseH-like_sf"/>
</dbReference>
<organism evidence="7 8">
    <name type="scientific">Linum trigynum</name>
    <dbReference type="NCBI Taxonomy" id="586398"/>
    <lineage>
        <taxon>Eukaryota</taxon>
        <taxon>Viridiplantae</taxon>
        <taxon>Streptophyta</taxon>
        <taxon>Embryophyta</taxon>
        <taxon>Tracheophyta</taxon>
        <taxon>Spermatophyta</taxon>
        <taxon>Magnoliopsida</taxon>
        <taxon>eudicotyledons</taxon>
        <taxon>Gunneridae</taxon>
        <taxon>Pentapetalae</taxon>
        <taxon>rosids</taxon>
        <taxon>fabids</taxon>
        <taxon>Malpighiales</taxon>
        <taxon>Linaceae</taxon>
        <taxon>Linum</taxon>
    </lineage>
</organism>
<dbReference type="GO" id="GO:0006508">
    <property type="term" value="P:proteolysis"/>
    <property type="evidence" value="ECO:0007669"/>
    <property type="project" value="UniProtKB-KW"/>
</dbReference>
<dbReference type="InterPro" id="IPR043502">
    <property type="entry name" value="DNA/RNA_pol_sf"/>
</dbReference>
<dbReference type="SUPFAM" id="SSF56672">
    <property type="entry name" value="DNA/RNA polymerases"/>
    <property type="match status" value="1"/>
</dbReference>
<feature type="region of interest" description="Disordered" evidence="5">
    <location>
        <begin position="291"/>
        <end position="313"/>
    </location>
</feature>
<dbReference type="Gene3D" id="3.30.420.10">
    <property type="entry name" value="Ribonuclease H-like superfamily/Ribonuclease H"/>
    <property type="match status" value="1"/>
</dbReference>
<dbReference type="Gene3D" id="4.10.60.10">
    <property type="entry name" value="Zinc finger, CCHC-type"/>
    <property type="match status" value="1"/>
</dbReference>
<dbReference type="Proteomes" id="UP001497516">
    <property type="component" value="Chromosome 1"/>
</dbReference>
<dbReference type="SUPFAM" id="SSF53098">
    <property type="entry name" value="Ribonuclease H-like"/>
    <property type="match status" value="1"/>
</dbReference>
<dbReference type="InterPro" id="IPR001878">
    <property type="entry name" value="Znf_CCHC"/>
</dbReference>
<dbReference type="SUPFAM" id="SSF57756">
    <property type="entry name" value="Retrovirus zinc finger-like domains"/>
    <property type="match status" value="1"/>
</dbReference>
<keyword evidence="2" id="KW-0479">Metal-binding</keyword>
<dbReference type="Pfam" id="PF07727">
    <property type="entry name" value="RVT_2"/>
    <property type="match status" value="1"/>
</dbReference>
<evidence type="ECO:0000256" key="1">
    <source>
        <dbReference type="ARBA" id="ARBA00022670"/>
    </source>
</evidence>
<dbReference type="GO" id="GO:0015074">
    <property type="term" value="P:DNA integration"/>
    <property type="evidence" value="ECO:0007669"/>
    <property type="project" value="InterPro"/>
</dbReference>
<keyword evidence="1" id="KW-0645">Protease</keyword>
<dbReference type="InterPro" id="IPR013103">
    <property type="entry name" value="RVT_2"/>
</dbReference>
<feature type="domain" description="Integrase catalytic" evidence="6">
    <location>
        <begin position="568"/>
        <end position="734"/>
    </location>
</feature>
<accession>A0AAV2CIM5</accession>
<dbReference type="InterPro" id="IPR025724">
    <property type="entry name" value="GAG-pre-integrase_dom"/>
</dbReference>
<feature type="compositionally biased region" description="Acidic residues" evidence="5">
    <location>
        <begin position="822"/>
        <end position="831"/>
    </location>
</feature>